<evidence type="ECO:0000259" key="1">
    <source>
        <dbReference type="PROSITE" id="PS51746"/>
    </source>
</evidence>
<proteinExistence type="predicted"/>
<name>A0A4Q0XUX7_9BACT</name>
<protein>
    <recommendedName>
        <fullName evidence="1">PPM-type phosphatase domain-containing protein</fullName>
    </recommendedName>
</protein>
<dbReference type="Proteomes" id="UP000290191">
    <property type="component" value="Unassembled WGS sequence"/>
</dbReference>
<dbReference type="InterPro" id="IPR001932">
    <property type="entry name" value="PPM-type_phosphatase-like_dom"/>
</dbReference>
<comment type="caution">
    <text evidence="2">The sequence shown here is derived from an EMBL/GenBank/DDBJ whole genome shotgun (WGS) entry which is preliminary data.</text>
</comment>
<feature type="domain" description="PPM-type phosphatase" evidence="1">
    <location>
        <begin position="5"/>
        <end position="224"/>
    </location>
</feature>
<accession>A0A4Q0XUX7</accession>
<dbReference type="STRING" id="877500.GCA_000935065_00623"/>
<dbReference type="CDD" id="cd00143">
    <property type="entry name" value="PP2Cc"/>
    <property type="match status" value="1"/>
</dbReference>
<dbReference type="SUPFAM" id="SSF81606">
    <property type="entry name" value="PP2C-like"/>
    <property type="match status" value="1"/>
</dbReference>
<dbReference type="PROSITE" id="PS51746">
    <property type="entry name" value="PPM_2"/>
    <property type="match status" value="1"/>
</dbReference>
<dbReference type="Pfam" id="PF13672">
    <property type="entry name" value="PP2C_2"/>
    <property type="match status" value="1"/>
</dbReference>
<dbReference type="Gene3D" id="3.60.40.10">
    <property type="entry name" value="PPM-type phosphatase domain"/>
    <property type="match status" value="1"/>
</dbReference>
<gene>
    <name evidence="2" type="ORF">CRV06_14030</name>
</gene>
<keyword evidence="3" id="KW-1185">Reference proteome</keyword>
<dbReference type="SMART" id="SM00331">
    <property type="entry name" value="PP2C_SIG"/>
    <property type="match status" value="1"/>
</dbReference>
<dbReference type="InterPro" id="IPR036457">
    <property type="entry name" value="PPM-type-like_dom_sf"/>
</dbReference>
<dbReference type="RefSeq" id="WP_129082955.1">
    <property type="nucleotide sequence ID" value="NZ_CP041070.1"/>
</dbReference>
<evidence type="ECO:0000313" key="3">
    <source>
        <dbReference type="Proteomes" id="UP000290191"/>
    </source>
</evidence>
<reference evidence="2 3" key="1">
    <citation type="submission" date="2017-10" db="EMBL/GenBank/DDBJ databases">
        <title>Genomics of the genus Arcobacter.</title>
        <authorList>
            <person name="Perez-Cataluna A."/>
            <person name="Figueras M.J."/>
        </authorList>
    </citation>
    <scope>NUCLEOTIDE SEQUENCE [LARGE SCALE GENOMIC DNA]</scope>
    <source>
        <strain evidence="2 3">DSM 24636</strain>
    </source>
</reference>
<dbReference type="EMBL" id="PDKO01000017">
    <property type="protein sequence ID" value="RXJ61286.1"/>
    <property type="molecule type" value="Genomic_DNA"/>
</dbReference>
<dbReference type="SMART" id="SM00332">
    <property type="entry name" value="PP2Cc"/>
    <property type="match status" value="1"/>
</dbReference>
<sequence>MYFKSFSFTHPGHVRKVNEDAFYSSDEKGLWIVCDGMGGHDEGNFASHLITDIFEDFELKGDFEDRIALMNKQLKVIHSLLQSKVEKLGSNVQIGTTLMLLHISDGKGVCIHSGDTRCYNLRNNILSTVTKDHAVEIDDFYGYRRVLTSAISAPGDLKIEITRFIVHPEDVYLLCSDGLYDNISNQIIKTSMEDLSLKSGIDKLRFNVLSSVADDNITAILIGKK</sequence>
<dbReference type="AlphaFoldDB" id="A0A4Q0XUX7"/>
<evidence type="ECO:0000313" key="2">
    <source>
        <dbReference type="EMBL" id="RXJ61286.1"/>
    </source>
</evidence>
<organism evidence="2 3">
    <name type="scientific">Halarcobacter anaerophilus</name>
    <dbReference type="NCBI Taxonomy" id="877500"/>
    <lineage>
        <taxon>Bacteria</taxon>
        <taxon>Pseudomonadati</taxon>
        <taxon>Campylobacterota</taxon>
        <taxon>Epsilonproteobacteria</taxon>
        <taxon>Campylobacterales</taxon>
        <taxon>Arcobacteraceae</taxon>
        <taxon>Halarcobacter</taxon>
    </lineage>
</organism>
<dbReference type="OrthoDB" id="5496340at2"/>